<dbReference type="EMBL" id="QMFB01000028">
    <property type="protein sequence ID" value="RAV13806.1"/>
    <property type="molecule type" value="Genomic_DNA"/>
</dbReference>
<dbReference type="AlphaFoldDB" id="A0A329M3P7"/>
<dbReference type="InterPro" id="IPR011761">
    <property type="entry name" value="ATP-grasp"/>
</dbReference>
<dbReference type="OrthoDB" id="9786585at2"/>
<keyword evidence="4" id="KW-1185">Reference proteome</keyword>
<evidence type="ECO:0000256" key="1">
    <source>
        <dbReference type="PROSITE-ProRule" id="PRU00409"/>
    </source>
</evidence>
<dbReference type="GO" id="GO:0046872">
    <property type="term" value="F:metal ion binding"/>
    <property type="evidence" value="ECO:0007669"/>
    <property type="project" value="InterPro"/>
</dbReference>
<proteinExistence type="predicted"/>
<keyword evidence="1" id="KW-0067">ATP-binding</keyword>
<dbReference type="Proteomes" id="UP000250369">
    <property type="component" value="Unassembled WGS sequence"/>
</dbReference>
<organism evidence="3 4">
    <name type="scientific">Paenibacillus contaminans</name>
    <dbReference type="NCBI Taxonomy" id="450362"/>
    <lineage>
        <taxon>Bacteria</taxon>
        <taxon>Bacillati</taxon>
        <taxon>Bacillota</taxon>
        <taxon>Bacilli</taxon>
        <taxon>Bacillales</taxon>
        <taxon>Paenibacillaceae</taxon>
        <taxon>Paenibacillus</taxon>
    </lineage>
</organism>
<evidence type="ECO:0000259" key="2">
    <source>
        <dbReference type="PROSITE" id="PS50975"/>
    </source>
</evidence>
<comment type="caution">
    <text evidence="3">The sequence shown here is derived from an EMBL/GenBank/DDBJ whole genome shotgun (WGS) entry which is preliminary data.</text>
</comment>
<accession>A0A329M3P7</accession>
<sequence length="355" mass="41417">MRNLLILVDYDNKFLISLNNKNKFVTMDIDKLKRLFISKGYNVNVKQFSEIDFNNSFADHFVIYQTSEDIGQFYKKYIEDIIYLLQMLGAIVLPGYQYLKAHHNKGFMELLRNTFSDVSLKSISSKYYGSTFEALKHDHLKLPVVIKQNSGAGSEGVYCARTESDYRKYIMKSSKTILGSSYYNLCSVALKNNIKKVLAVIDPKYKKRVKKIQRPIIVQNFIQGLSGDYKVLYFGGKYYTLYRQNRDNDFRASGGGRLYEVPVEENAPLLDFAKKLVNEIDFPIIGMDIGFDGESYHLIEFQMIHLGPYTLQRSNYYFIWEDNKWKCVENKSNLEEEFARSISEYIAKKFPIDEK</sequence>
<reference evidence="3 4" key="1">
    <citation type="journal article" date="2009" name="Int. J. Syst. Evol. Microbiol.">
        <title>Paenibacillus contaminans sp. nov., isolated from a contaminated laboratory plate.</title>
        <authorList>
            <person name="Chou J.H."/>
            <person name="Lee J.H."/>
            <person name="Lin M.C."/>
            <person name="Chang P.S."/>
            <person name="Arun A.B."/>
            <person name="Young C.C."/>
            <person name="Chen W.M."/>
        </authorList>
    </citation>
    <scope>NUCLEOTIDE SEQUENCE [LARGE SCALE GENOMIC DNA]</scope>
    <source>
        <strain evidence="3 4">CKOBP-6</strain>
    </source>
</reference>
<evidence type="ECO:0000313" key="4">
    <source>
        <dbReference type="Proteomes" id="UP000250369"/>
    </source>
</evidence>
<feature type="domain" description="ATP-grasp" evidence="2">
    <location>
        <begin position="112"/>
        <end position="343"/>
    </location>
</feature>
<dbReference type="Gene3D" id="3.30.470.20">
    <property type="entry name" value="ATP-grasp fold, B domain"/>
    <property type="match status" value="1"/>
</dbReference>
<name>A0A329M3P7_9BACL</name>
<evidence type="ECO:0000313" key="3">
    <source>
        <dbReference type="EMBL" id="RAV13806.1"/>
    </source>
</evidence>
<dbReference type="GO" id="GO:0005524">
    <property type="term" value="F:ATP binding"/>
    <property type="evidence" value="ECO:0007669"/>
    <property type="project" value="UniProtKB-UniRule"/>
</dbReference>
<gene>
    <name evidence="3" type="ORF">DQG23_32500</name>
</gene>
<protein>
    <recommendedName>
        <fullName evidence="2">ATP-grasp domain-containing protein</fullName>
    </recommendedName>
</protein>
<keyword evidence="1" id="KW-0547">Nucleotide-binding</keyword>
<dbReference type="PROSITE" id="PS50975">
    <property type="entry name" value="ATP_GRASP"/>
    <property type="match status" value="1"/>
</dbReference>
<dbReference type="SUPFAM" id="SSF56059">
    <property type="entry name" value="Glutathione synthetase ATP-binding domain-like"/>
    <property type="match status" value="1"/>
</dbReference>
<dbReference type="RefSeq" id="WP_113035197.1">
    <property type="nucleotide sequence ID" value="NZ_QMFB01000028.1"/>
</dbReference>